<evidence type="ECO:0000313" key="2">
    <source>
        <dbReference type="Proteomes" id="UP000196158"/>
    </source>
</evidence>
<reference evidence="1 2" key="1">
    <citation type="submission" date="2017-04" db="EMBL/GenBank/DDBJ databases">
        <authorList>
            <person name="Afonso C.L."/>
            <person name="Miller P.J."/>
            <person name="Scott M.A."/>
            <person name="Spackman E."/>
            <person name="Goraichik I."/>
            <person name="Dimitrov K.M."/>
            <person name="Suarez D.L."/>
            <person name="Swayne D.E."/>
        </authorList>
    </citation>
    <scope>NUCLEOTIDE SEQUENCE [LARGE SCALE GENOMIC DNA]</scope>
</reference>
<evidence type="ECO:0000313" key="1">
    <source>
        <dbReference type="EMBL" id="SMN22623.1"/>
    </source>
</evidence>
<dbReference type="Proteomes" id="UP000196158">
    <property type="component" value="Unassembled WGS sequence"/>
</dbReference>
<protein>
    <submittedName>
        <fullName evidence="1">Uncharacterized protein</fullName>
    </submittedName>
</protein>
<keyword evidence="2" id="KW-1185">Reference proteome</keyword>
<dbReference type="EMBL" id="FXLY01000013">
    <property type="protein sequence ID" value="SMN22623.1"/>
    <property type="molecule type" value="Genomic_DNA"/>
</dbReference>
<gene>
    <name evidence="1" type="ORF">KASA_0F00121G</name>
</gene>
<sequence>MNISTNTSFIENNILFKTAAVDYTDVNLNIALNIITLTSTFITCSAAPLGGFAAGSCVFNSLAFISSLMLNIIVGMDNALPETSTVNDLFTKIGEDLGTKLLETKSHLLNNTIAKMNTLGDIFNYEISEHGLKCVSVQIGKLGGNILPGVKESVCITPFGIEMITKSHRISFGTLVNNLRKKLSKEENNGYTREVINTYAKYGTVSSTIIDKLGELNNNFATNKLTGQNKKTSVTIEHDNKLMLKISLELI</sequence>
<name>A0A1X7RAC8_9SACH</name>
<accession>A0A1X7RAC8</accession>
<organism evidence="1 2">
    <name type="scientific">Maudiozyma saulgeensis</name>
    <dbReference type="NCBI Taxonomy" id="1789683"/>
    <lineage>
        <taxon>Eukaryota</taxon>
        <taxon>Fungi</taxon>
        <taxon>Dikarya</taxon>
        <taxon>Ascomycota</taxon>
        <taxon>Saccharomycotina</taxon>
        <taxon>Saccharomycetes</taxon>
        <taxon>Saccharomycetales</taxon>
        <taxon>Saccharomycetaceae</taxon>
        <taxon>Maudiozyma</taxon>
    </lineage>
</organism>
<dbReference type="OrthoDB" id="4065814at2759"/>
<dbReference type="AlphaFoldDB" id="A0A1X7RAC8"/>
<proteinExistence type="predicted"/>